<name>A0A9D1SUR8_9FIRM</name>
<dbReference type="Gene3D" id="1.10.10.630">
    <property type="entry name" value="DnaD domain-like"/>
    <property type="match status" value="2"/>
</dbReference>
<dbReference type="AlphaFoldDB" id="A0A9D1SUR8"/>
<organism evidence="3 4">
    <name type="scientific">Candidatus Allocopromorpha excrementipullorum</name>
    <dbReference type="NCBI Taxonomy" id="2840743"/>
    <lineage>
        <taxon>Bacteria</taxon>
        <taxon>Bacillati</taxon>
        <taxon>Bacillota</taxon>
        <taxon>Clostridia</taxon>
        <taxon>Eubacteriales</taxon>
        <taxon>Eubacteriaceae</taxon>
        <taxon>Eubacteriaceae incertae sedis</taxon>
        <taxon>Candidatus Allocopromorpha</taxon>
    </lineage>
</organism>
<dbReference type="PANTHER" id="PTHR37293">
    <property type="entry name" value="PHAGE REPLICATION PROTEIN-RELATED"/>
    <property type="match status" value="1"/>
</dbReference>
<evidence type="ECO:0000256" key="1">
    <source>
        <dbReference type="ARBA" id="ARBA00093462"/>
    </source>
</evidence>
<evidence type="ECO:0000313" key="4">
    <source>
        <dbReference type="Proteomes" id="UP000824130"/>
    </source>
</evidence>
<comment type="similarity">
    <text evidence="1">Belongs to the DnaB/DnaD family.</text>
</comment>
<proteinExistence type="inferred from homology"/>
<dbReference type="InterPro" id="IPR053162">
    <property type="entry name" value="DnaD"/>
</dbReference>
<dbReference type="EMBL" id="DVOB01000058">
    <property type="protein sequence ID" value="HIU95592.1"/>
    <property type="molecule type" value="Genomic_DNA"/>
</dbReference>
<dbReference type="SUPFAM" id="SSF158499">
    <property type="entry name" value="DnaD domain-like"/>
    <property type="match status" value="2"/>
</dbReference>
<reference evidence="3" key="2">
    <citation type="journal article" date="2021" name="PeerJ">
        <title>Extensive microbial diversity within the chicken gut microbiome revealed by metagenomics and culture.</title>
        <authorList>
            <person name="Gilroy R."/>
            <person name="Ravi A."/>
            <person name="Getino M."/>
            <person name="Pursley I."/>
            <person name="Horton D.L."/>
            <person name="Alikhan N.F."/>
            <person name="Baker D."/>
            <person name="Gharbi K."/>
            <person name="Hall N."/>
            <person name="Watson M."/>
            <person name="Adriaenssens E.M."/>
            <person name="Foster-Nyarko E."/>
            <person name="Jarju S."/>
            <person name="Secka A."/>
            <person name="Antonio M."/>
            <person name="Oren A."/>
            <person name="Chaudhuri R.R."/>
            <person name="La Ragione R."/>
            <person name="Hildebrand F."/>
            <person name="Pallen M.J."/>
        </authorList>
    </citation>
    <scope>NUCLEOTIDE SEQUENCE</scope>
    <source>
        <strain evidence="3">ChiSjej4B22-8349</strain>
    </source>
</reference>
<dbReference type="NCBIfam" id="TIGR01446">
    <property type="entry name" value="DnaD_dom"/>
    <property type="match status" value="2"/>
</dbReference>
<sequence length="420" mass="48863">MSFKKEKINDLFLLDTSVENIFINEYMASAPGDFVKVYMFARMYAGQDTEISDEEIAKHLGIDHEDVLKAWTYWERLGVIKKIRKDPEDKFRYDIEFISLREQLYGEKTKKKSFSQADTLPALMSDKEIQNMFSEIEKIVGKVVSGTEMMEITSLMNDFNVPPDLMVYGYSFCAKKKKKNVKYVMAVIRGWIEDGLRDVEAVEKYLSERDKKHHLYRRVFQALGFARNATEEEKRIMDIWFDTMGFSLEKVLSACSRTAGINSPNINYVNKILVSWHEEQQSGKSGKNDGQLSAGDIKKYYEALVRREEEEADARRAQVYEKVPRIKEIEEEISARSKELSKVIISDRVDGDKVMEKIRSRLDALNMEKAFLLTDNGFEMDFMDVKYRCPKCKDTGILETGERCQCFQEITKEKIQSINQ</sequence>
<evidence type="ECO:0000313" key="3">
    <source>
        <dbReference type="EMBL" id="HIU95592.1"/>
    </source>
</evidence>
<protein>
    <submittedName>
        <fullName evidence="3">DnaD domain protein</fullName>
    </submittedName>
</protein>
<feature type="domain" description="DnaB/C C-terminal" evidence="2">
    <location>
        <begin position="223"/>
        <end position="279"/>
    </location>
</feature>
<dbReference type="Pfam" id="PF07261">
    <property type="entry name" value="DnaB_2"/>
    <property type="match status" value="2"/>
</dbReference>
<accession>A0A9D1SUR8</accession>
<dbReference type="PANTHER" id="PTHR37293:SF5">
    <property type="entry name" value="DNA REPLICATION PROTEIN"/>
    <property type="match status" value="1"/>
</dbReference>
<dbReference type="Proteomes" id="UP000824130">
    <property type="component" value="Unassembled WGS sequence"/>
</dbReference>
<feature type="domain" description="DnaB/C C-terminal" evidence="2">
    <location>
        <begin position="133"/>
        <end position="205"/>
    </location>
</feature>
<gene>
    <name evidence="3" type="ORF">IAD25_02645</name>
</gene>
<dbReference type="InterPro" id="IPR006343">
    <property type="entry name" value="DnaB/C_C"/>
</dbReference>
<evidence type="ECO:0000259" key="2">
    <source>
        <dbReference type="Pfam" id="PF07261"/>
    </source>
</evidence>
<dbReference type="InterPro" id="IPR034829">
    <property type="entry name" value="DnaD-like_sf"/>
</dbReference>
<reference evidence="3" key="1">
    <citation type="submission" date="2020-10" db="EMBL/GenBank/DDBJ databases">
        <authorList>
            <person name="Gilroy R."/>
        </authorList>
    </citation>
    <scope>NUCLEOTIDE SEQUENCE</scope>
    <source>
        <strain evidence="3">ChiSjej4B22-8349</strain>
    </source>
</reference>
<comment type="caution">
    <text evidence="3">The sequence shown here is derived from an EMBL/GenBank/DDBJ whole genome shotgun (WGS) entry which is preliminary data.</text>
</comment>